<reference evidence="3 4" key="1">
    <citation type="submission" date="2017-10" db="EMBL/GenBank/DDBJ databases">
        <title>A new Pekin duck reference genome.</title>
        <authorList>
            <person name="Hou Z.-C."/>
            <person name="Zhou Z.-K."/>
            <person name="Zhu F."/>
            <person name="Hou S.-S."/>
        </authorList>
    </citation>
    <scope>NUCLEOTIDE SEQUENCE [LARGE SCALE GENOMIC DNA]</scope>
</reference>
<dbReference type="PANTHER" id="PTHR31691:SF1">
    <property type="entry name" value="ROTATIN"/>
    <property type="match status" value="1"/>
</dbReference>
<dbReference type="Pfam" id="PF14726">
    <property type="entry name" value="RTTN_N"/>
    <property type="match status" value="1"/>
</dbReference>
<accession>U3IMV8</accession>
<feature type="region of interest" description="Disordered" evidence="1">
    <location>
        <begin position="281"/>
        <end position="341"/>
    </location>
</feature>
<dbReference type="InterPro" id="IPR016024">
    <property type="entry name" value="ARM-type_fold"/>
</dbReference>
<dbReference type="OMA" id="CCAVHES"/>
<dbReference type="GO" id="GO:0007099">
    <property type="term" value="P:centriole replication"/>
    <property type="evidence" value="ECO:0007669"/>
    <property type="project" value="TreeGrafter"/>
</dbReference>
<dbReference type="InterPro" id="IPR029249">
    <property type="entry name" value="Rotatin_N"/>
</dbReference>
<evidence type="ECO:0000313" key="4">
    <source>
        <dbReference type="Proteomes" id="UP000016666"/>
    </source>
</evidence>
<dbReference type="InterPro" id="IPR030791">
    <property type="entry name" value="Rotatin"/>
</dbReference>
<dbReference type="GO" id="GO:0032053">
    <property type="term" value="P:ciliary basal body organization"/>
    <property type="evidence" value="ECO:0007669"/>
    <property type="project" value="TreeGrafter"/>
</dbReference>
<sequence>MELAALVRKLGHELAEIRERALRNILLKLDHNLISYADLVQEKVLFLNLLEWFNFPVVPMKEEVLNFVSGLIKHPAAAQKMIGIGAVEFFSQLRADVEPNLQAIIDGIVDGLFLLPAEIPSYLSRDYQAQSQSSELFTGYFCQDRSTMPRLEIPLKRTHAKCLKFSTFPWLTLTSTDRHILSSNESSLRSSNQSLIWSTCELLQDVIMQDFPAEIFLQRPKIVQSLLSLLNLAFGGDGRHRLALQAVSCLQQLCIFLRSRLNFHRDPSFFSTEQGTASQNSSISYCQEARGPPRSQNPSPGSSSPRPSVIGRTVQRPRGDGQDWDAASSSGNSTQANANSRISLHSPLDVRHIGLPDTENEDTLELQMKQLSLPQFCVSVLENAIPLLRTGSRRVTMEVLELLVENMYLIGDAISENVWEDESLFGLELRDKLLLVLGLLGETILYHKTNISAEQPEVMMVHHRMAFTSISLFTIRLLQTLLPVEKASKVSQKSLLNALFLLSMDVPFSLEYPSIHEAVAAYLEQMSSENYSIYKKASEAVYSTECTCSFMTEVHKKGEKNFPELLELADQALNSLPYHQHMPLLQECIHMCSNLWKSGQANPLLQTEGQNVLLHLLAHPLLNIKTEAYRCCLEVVKDCLGVHNIAKPVSSVCHGVHFLLHPKVLYEITTFGLQEDKNEVLCLGTVYKLMCGVLRLT</sequence>
<evidence type="ECO:0000259" key="2">
    <source>
        <dbReference type="Pfam" id="PF14726"/>
    </source>
</evidence>
<dbReference type="GO" id="GO:0005814">
    <property type="term" value="C:centriole"/>
    <property type="evidence" value="ECO:0007669"/>
    <property type="project" value="TreeGrafter"/>
</dbReference>
<dbReference type="GeneTree" id="ENSGT00640000091535"/>
<dbReference type="SUPFAM" id="SSF48371">
    <property type="entry name" value="ARM repeat"/>
    <property type="match status" value="1"/>
</dbReference>
<reference evidence="3" key="2">
    <citation type="submission" date="2025-08" db="UniProtKB">
        <authorList>
            <consortium name="Ensembl"/>
        </authorList>
    </citation>
    <scope>IDENTIFICATION</scope>
</reference>
<dbReference type="Ensembl" id="ENSAPLT00000009263.2">
    <property type="protein sequence ID" value="ENSAPLP00000008581.2"/>
    <property type="gene ID" value="ENSAPLG00000008843.2"/>
</dbReference>
<dbReference type="GO" id="GO:0005813">
    <property type="term" value="C:centrosome"/>
    <property type="evidence" value="ECO:0007669"/>
    <property type="project" value="InterPro"/>
</dbReference>
<dbReference type="AlphaFoldDB" id="U3IMV8"/>
<feature type="compositionally biased region" description="Low complexity" evidence="1">
    <location>
        <begin position="290"/>
        <end position="308"/>
    </location>
</feature>
<protein>
    <recommendedName>
        <fullName evidence="2">Rotatin N-terminal domain-containing protein</fullName>
    </recommendedName>
</protein>
<dbReference type="STRING" id="8840.ENSAPLP00000008581"/>
<feature type="compositionally biased region" description="Polar residues" evidence="1">
    <location>
        <begin position="327"/>
        <end position="341"/>
    </location>
</feature>
<dbReference type="GO" id="GO:0010457">
    <property type="term" value="P:centriole-centriole cohesion"/>
    <property type="evidence" value="ECO:0007669"/>
    <property type="project" value="TreeGrafter"/>
</dbReference>
<proteinExistence type="predicted"/>
<feature type="domain" description="Rotatin N-terminal" evidence="2">
    <location>
        <begin position="16"/>
        <end position="112"/>
    </location>
</feature>
<dbReference type="PANTHER" id="PTHR31691">
    <property type="entry name" value="ROTATIN"/>
    <property type="match status" value="1"/>
</dbReference>
<dbReference type="Proteomes" id="UP000016666">
    <property type="component" value="Chromosome 2"/>
</dbReference>
<reference evidence="3" key="3">
    <citation type="submission" date="2025-09" db="UniProtKB">
        <authorList>
            <consortium name="Ensembl"/>
        </authorList>
    </citation>
    <scope>IDENTIFICATION</scope>
</reference>
<evidence type="ECO:0000313" key="3">
    <source>
        <dbReference type="Ensembl" id="ENSAPLP00000008581.2"/>
    </source>
</evidence>
<organism evidence="3 4">
    <name type="scientific">Anas platyrhynchos platyrhynchos</name>
    <name type="common">Northern mallard</name>
    <dbReference type="NCBI Taxonomy" id="8840"/>
    <lineage>
        <taxon>Eukaryota</taxon>
        <taxon>Metazoa</taxon>
        <taxon>Chordata</taxon>
        <taxon>Craniata</taxon>
        <taxon>Vertebrata</taxon>
        <taxon>Euteleostomi</taxon>
        <taxon>Archelosauria</taxon>
        <taxon>Archosauria</taxon>
        <taxon>Dinosauria</taxon>
        <taxon>Saurischia</taxon>
        <taxon>Theropoda</taxon>
        <taxon>Coelurosauria</taxon>
        <taxon>Aves</taxon>
        <taxon>Neognathae</taxon>
        <taxon>Galloanserae</taxon>
        <taxon>Anseriformes</taxon>
        <taxon>Anatidae</taxon>
        <taxon>Anatinae</taxon>
        <taxon>Anas</taxon>
    </lineage>
</organism>
<dbReference type="GO" id="GO:0036064">
    <property type="term" value="C:ciliary basal body"/>
    <property type="evidence" value="ECO:0007669"/>
    <property type="project" value="InterPro"/>
</dbReference>
<keyword evidence="4" id="KW-1185">Reference proteome</keyword>
<evidence type="ECO:0000256" key="1">
    <source>
        <dbReference type="SAM" id="MobiDB-lite"/>
    </source>
</evidence>
<name>U3IMV8_ANAPP</name>